<evidence type="ECO:0000256" key="6">
    <source>
        <dbReference type="ARBA" id="ARBA00022777"/>
    </source>
</evidence>
<dbReference type="PANTHER" id="PTHR13205">
    <property type="entry name" value="TRANSMEMBRANE PROTEIN 15-RELATED"/>
    <property type="match status" value="1"/>
</dbReference>
<keyword evidence="5 11" id="KW-0812">Transmembrane</keyword>
<dbReference type="OrthoDB" id="377083at2759"/>
<sequence>MTLQLWRAVWQPQNVEAGLQCLSLLRLGSALLGPGLRGQQGPGAPLHVACMALLALLASVLDRARPIWFSDHSRYTFRKCGQAGLAQGLLALPSLATAIAIATRSWWWNQLARLLVASSFQALLWLAWTAAYGAERSGPGSHALAAVGGSSGHGSRAVTQSGVATAVPAASSGAVGQAPPAEPGAGARRAPAAAHLFGRGGASATRLFLWAVAAGSLLSAVCALLHGARPPPASSPHLLLPGTVFALPYDITASAWALQAALLLASAPALDRVAAAMPRCFTPGEAAIALQAALALAAGAAAYLAGGVRQGLAHVLWSPHVVQPDPGMHVPAFSMLVLFWALTLAGCATLVARGGRVRCAPSRAAAPRQRATPAAAGPPGSARGGGVGNGAHAATAGGLTRRKPPLLPPGGASAAPGGVDGAGTHVGEAAALSPEPDVDVLLARAVRAGAVVGAAVSSAALLDLALWVLGRFVAASSRPRLATLAYWFGCLAVAVPVMYGVSKASAAGEEERRQEGKGGGQAEGEAEAEGQAEEREHVREQGCSQEEEEEEEREQGGKGACGVQEQVRGARDVGGQRAGEGLVAGLRGEGDGAGWLPAQPNGLGGGCVAPHPGCTEPRCCGRGAGPDAADGAAQPGGEAGGRGAPASATASGSVGPAPCGARPQRVPRGRPPAGWLLRAPAVPHIVMRKGYHLLAILLFLPAYGWDARMLAASLAVAGAVLVGLEQLRCLGPAPLRRAIGGFMADFSDARDSGPVYVTHFTLLLGIAVPVWLADPVCGAAAGAMMAGLYGPEAAEPMAGRGGQGEAAEGAVRLSAAAARLLPSCHAVLGLGGLVSLGCGDTAAACVGFLLGRRRLFRGGRKTWEGTASGAAAMLGSWAVVVWWMDVRWALGWGAWGALAAITCGAALLEAVTLQLDNVVVPLYYTTHLALALTGN</sequence>
<dbReference type="GO" id="GO:0005789">
    <property type="term" value="C:endoplasmic reticulum membrane"/>
    <property type="evidence" value="ECO:0007669"/>
    <property type="project" value="UniProtKB-SubCell"/>
</dbReference>
<proteinExistence type="inferred from homology"/>
<keyword evidence="13" id="KW-1185">Reference proteome</keyword>
<evidence type="ECO:0000256" key="8">
    <source>
        <dbReference type="ARBA" id="ARBA00022989"/>
    </source>
</evidence>
<evidence type="ECO:0000256" key="2">
    <source>
        <dbReference type="ARBA" id="ARBA00010794"/>
    </source>
</evidence>
<reference evidence="12 13" key="1">
    <citation type="journal article" date="2017" name="Mol. Biol. Evol.">
        <title>The 4-celled Tetrabaena socialis nuclear genome reveals the essential components for genetic control of cell number at the origin of multicellularity in the volvocine lineage.</title>
        <authorList>
            <person name="Featherston J."/>
            <person name="Arakaki Y."/>
            <person name="Hanschen E.R."/>
            <person name="Ferris P.J."/>
            <person name="Michod R.E."/>
            <person name="Olson B.J.S.C."/>
            <person name="Nozaki H."/>
            <person name="Durand P.M."/>
        </authorList>
    </citation>
    <scope>NUCLEOTIDE SEQUENCE [LARGE SCALE GENOMIC DNA]</scope>
    <source>
        <strain evidence="12 13">NIES-571</strain>
    </source>
</reference>
<feature type="transmembrane region" description="Helical" evidence="11">
    <location>
        <begin position="753"/>
        <end position="772"/>
    </location>
</feature>
<feature type="region of interest" description="Disordered" evidence="10">
    <location>
        <begin position="625"/>
        <end position="666"/>
    </location>
</feature>
<evidence type="ECO:0000256" key="4">
    <source>
        <dbReference type="ARBA" id="ARBA00022679"/>
    </source>
</evidence>
<feature type="region of interest" description="Disordered" evidence="10">
    <location>
        <begin position="506"/>
        <end position="564"/>
    </location>
</feature>
<feature type="region of interest" description="Disordered" evidence="10">
    <location>
        <begin position="361"/>
        <end position="420"/>
    </location>
</feature>
<keyword evidence="7" id="KW-0256">Endoplasmic reticulum</keyword>
<evidence type="ECO:0000256" key="9">
    <source>
        <dbReference type="ARBA" id="ARBA00023136"/>
    </source>
</evidence>
<gene>
    <name evidence="12" type="ORF">TSOC_005135</name>
</gene>
<feature type="transmembrane region" description="Helical" evidence="11">
    <location>
        <begin position="207"/>
        <end position="226"/>
    </location>
</feature>
<dbReference type="Proteomes" id="UP000236333">
    <property type="component" value="Unassembled WGS sequence"/>
</dbReference>
<name>A0A2J8A714_9CHLO</name>
<feature type="transmembrane region" description="Helical" evidence="11">
    <location>
        <begin position="328"/>
        <end position="352"/>
    </location>
</feature>
<feature type="transmembrane region" description="Helical" evidence="11">
    <location>
        <begin position="862"/>
        <end position="883"/>
    </location>
</feature>
<keyword evidence="4" id="KW-0808">Transferase</keyword>
<protein>
    <recommendedName>
        <fullName evidence="3">dolichol kinase</fullName>
        <ecNumber evidence="3">2.7.1.108</ecNumber>
    </recommendedName>
</protein>
<feature type="transmembrane region" description="Helical" evidence="11">
    <location>
        <begin position="481"/>
        <end position="502"/>
    </location>
</feature>
<feature type="transmembrane region" description="Helical" evidence="11">
    <location>
        <begin position="826"/>
        <end position="850"/>
    </location>
</feature>
<comment type="similarity">
    <text evidence="2">Belongs to the polyprenol kinase family.</text>
</comment>
<dbReference type="InterPro" id="IPR032974">
    <property type="entry name" value="Polypren_kinase"/>
</dbReference>
<feature type="transmembrane region" description="Helical" evidence="11">
    <location>
        <begin position="889"/>
        <end position="908"/>
    </location>
</feature>
<keyword evidence="9 11" id="KW-0472">Membrane</keyword>
<evidence type="ECO:0000256" key="11">
    <source>
        <dbReference type="SAM" id="Phobius"/>
    </source>
</evidence>
<evidence type="ECO:0000256" key="1">
    <source>
        <dbReference type="ARBA" id="ARBA00004477"/>
    </source>
</evidence>
<evidence type="ECO:0000313" key="12">
    <source>
        <dbReference type="EMBL" id="PNH08314.1"/>
    </source>
</evidence>
<comment type="caution">
    <text evidence="12">The sequence shown here is derived from an EMBL/GenBank/DDBJ whole genome shotgun (WGS) entry which is preliminary data.</text>
</comment>
<evidence type="ECO:0000256" key="5">
    <source>
        <dbReference type="ARBA" id="ARBA00022692"/>
    </source>
</evidence>
<dbReference type="GO" id="GO:0043048">
    <property type="term" value="P:dolichyl monophosphate biosynthetic process"/>
    <property type="evidence" value="ECO:0007669"/>
    <property type="project" value="TreeGrafter"/>
</dbReference>
<keyword evidence="6 12" id="KW-0418">Kinase</keyword>
<feature type="transmembrane region" description="Helical" evidence="11">
    <location>
        <begin position="246"/>
        <end position="265"/>
    </location>
</feature>
<accession>A0A2J8A714</accession>
<keyword evidence="8 11" id="KW-1133">Transmembrane helix</keyword>
<comment type="subcellular location">
    <subcellularLocation>
        <location evidence="1">Endoplasmic reticulum membrane</location>
        <topology evidence="1">Multi-pass membrane protein</topology>
    </subcellularLocation>
</comment>
<feature type="compositionally biased region" description="Low complexity" evidence="10">
    <location>
        <begin position="361"/>
        <end position="381"/>
    </location>
</feature>
<organism evidence="12 13">
    <name type="scientific">Tetrabaena socialis</name>
    <dbReference type="NCBI Taxonomy" id="47790"/>
    <lineage>
        <taxon>Eukaryota</taxon>
        <taxon>Viridiplantae</taxon>
        <taxon>Chlorophyta</taxon>
        <taxon>core chlorophytes</taxon>
        <taxon>Chlorophyceae</taxon>
        <taxon>CS clade</taxon>
        <taxon>Chlamydomonadales</taxon>
        <taxon>Tetrabaenaceae</taxon>
        <taxon>Tetrabaena</taxon>
    </lineage>
</organism>
<feature type="transmembrane region" description="Helical" evidence="11">
    <location>
        <begin position="286"/>
        <end position="308"/>
    </location>
</feature>
<evidence type="ECO:0000313" key="13">
    <source>
        <dbReference type="Proteomes" id="UP000236333"/>
    </source>
</evidence>
<feature type="compositionally biased region" description="Low complexity" evidence="10">
    <location>
        <begin position="625"/>
        <end position="636"/>
    </location>
</feature>
<dbReference type="PANTHER" id="PTHR13205:SF15">
    <property type="entry name" value="DOLICHOL KINASE"/>
    <property type="match status" value="1"/>
</dbReference>
<dbReference type="EMBL" id="PGGS01000135">
    <property type="protein sequence ID" value="PNH08314.1"/>
    <property type="molecule type" value="Genomic_DNA"/>
</dbReference>
<evidence type="ECO:0000256" key="3">
    <source>
        <dbReference type="ARBA" id="ARBA00012132"/>
    </source>
</evidence>
<evidence type="ECO:0000256" key="7">
    <source>
        <dbReference type="ARBA" id="ARBA00022824"/>
    </source>
</evidence>
<evidence type="ECO:0000256" key="10">
    <source>
        <dbReference type="SAM" id="MobiDB-lite"/>
    </source>
</evidence>
<dbReference type="GO" id="GO:0004168">
    <property type="term" value="F:dolichol kinase activity"/>
    <property type="evidence" value="ECO:0007669"/>
    <property type="project" value="UniProtKB-EC"/>
</dbReference>
<dbReference type="EC" id="2.7.1.108" evidence="3"/>
<feature type="transmembrane region" description="Helical" evidence="11">
    <location>
        <begin position="448"/>
        <end position="469"/>
    </location>
</feature>
<dbReference type="AlphaFoldDB" id="A0A2J8A714"/>